<gene>
    <name evidence="5" type="ORF">L203_105134</name>
</gene>
<feature type="region of interest" description="Disordered" evidence="4">
    <location>
        <begin position="562"/>
        <end position="606"/>
    </location>
</feature>
<dbReference type="RefSeq" id="XP_066070604.1">
    <property type="nucleotide sequence ID" value="XM_066214507.1"/>
</dbReference>
<proteinExistence type="inferred from homology"/>
<dbReference type="GeneID" id="91089343"/>
<dbReference type="Pfam" id="PF10165">
    <property type="entry name" value="Ric8"/>
    <property type="match status" value="1"/>
</dbReference>
<dbReference type="EMBL" id="CP143789">
    <property type="protein sequence ID" value="WVN89904.1"/>
    <property type="molecule type" value="Genomic_DNA"/>
</dbReference>
<feature type="region of interest" description="Disordered" evidence="4">
    <location>
        <begin position="266"/>
        <end position="313"/>
    </location>
</feature>
<comment type="similarity">
    <text evidence="1">Belongs to the synembryn family.</text>
</comment>
<name>A0AAJ8JX18_9TREE</name>
<evidence type="ECO:0000256" key="2">
    <source>
        <dbReference type="ARBA" id="ARBA00022658"/>
    </source>
</evidence>
<keyword evidence="2" id="KW-0344">Guanine-nucleotide releasing factor</keyword>
<dbReference type="GO" id="GO:0007186">
    <property type="term" value="P:G protein-coupled receptor signaling pathway"/>
    <property type="evidence" value="ECO:0007669"/>
    <property type="project" value="TreeGrafter"/>
</dbReference>
<dbReference type="GO" id="GO:0001965">
    <property type="term" value="F:G-protein alpha-subunit binding"/>
    <property type="evidence" value="ECO:0007669"/>
    <property type="project" value="TreeGrafter"/>
</dbReference>
<evidence type="ECO:0000313" key="6">
    <source>
        <dbReference type="Proteomes" id="UP000094043"/>
    </source>
</evidence>
<reference evidence="5" key="1">
    <citation type="submission" date="2016-06" db="EMBL/GenBank/DDBJ databases">
        <authorList>
            <person name="Cuomo C."/>
            <person name="Litvintseva A."/>
            <person name="Heitman J."/>
            <person name="Chen Y."/>
            <person name="Sun S."/>
            <person name="Springer D."/>
            <person name="Dromer F."/>
            <person name="Young S."/>
            <person name="Zeng Q."/>
            <person name="Chapman S."/>
            <person name="Gujja S."/>
            <person name="Saif S."/>
            <person name="Birren B."/>
        </authorList>
    </citation>
    <scope>NUCLEOTIDE SEQUENCE</scope>
    <source>
        <strain evidence="5">CBS 7841</strain>
    </source>
</reference>
<sequence>MLIKSLVATSYSGIENRRDSWASVRGALDAVVSALPTQVHPSERELYLDAILTDLEPKSGALWEAWPSDLYLLALTAVKCLSRNPVGSEIALSAGHLSTIIYHANLPVEESARRTFDSSSESREALKVLANLLVLHQVGRLRFFKANGAIAVASALAQTVHEGEVIKVDGAQAETLFLLGRLGFLVVMEKPEAAKDMVDSNVIDSLVQSAFTGALHLLLNPDPGSGASSDPDHPCSRVYTLSSSVTNYLEDPSSAMRNLFSKLGNMASSSSPRKHSADSLFPSRARSPYPTTGSQPNLSRRSMSSSRDSPMGLFSKADQRALPARLLSILDKFMETHLPYPKKPDELSQELVLDELLPPILLLLAKVATADEAMRNWLKETLLPSTLDRSPEAGPLESRKGILGNILQLMTCGGHNQTRNSAGELMWAVCNANALDLCVEIGYGNAAGVLFNKGMSGPPPAKVEEVTTDTVSTDSCQVTSVAAGLSNAAVSTLRHPITSLKDTGEKTADEMTQEEKEREAEKLFVLFDRLEKNPVMRMKTGDANGDKKDVKGLKDIMKDKLDSGEIAEWERREEEEEKKNIEEEEERDESEAIRELKAYKDRMGKR</sequence>
<dbReference type="Proteomes" id="UP000094043">
    <property type="component" value="Chromosome 6"/>
</dbReference>
<evidence type="ECO:0000256" key="3">
    <source>
        <dbReference type="ARBA" id="ARBA00023186"/>
    </source>
</evidence>
<dbReference type="KEGG" id="cdep:91089343"/>
<keyword evidence="3" id="KW-0143">Chaperone</keyword>
<keyword evidence="6" id="KW-1185">Reference proteome</keyword>
<evidence type="ECO:0000313" key="5">
    <source>
        <dbReference type="EMBL" id="WVN89904.1"/>
    </source>
</evidence>
<dbReference type="InterPro" id="IPR019318">
    <property type="entry name" value="Gua_nucleotide_exch_fac_Ric8"/>
</dbReference>
<evidence type="ECO:0000256" key="1">
    <source>
        <dbReference type="ARBA" id="ARBA00009049"/>
    </source>
</evidence>
<evidence type="ECO:0000256" key="4">
    <source>
        <dbReference type="SAM" id="MobiDB-lite"/>
    </source>
</evidence>
<feature type="compositionally biased region" description="Basic and acidic residues" evidence="4">
    <location>
        <begin position="544"/>
        <end position="556"/>
    </location>
</feature>
<dbReference type="GO" id="GO:0005737">
    <property type="term" value="C:cytoplasm"/>
    <property type="evidence" value="ECO:0007669"/>
    <property type="project" value="TreeGrafter"/>
</dbReference>
<feature type="compositionally biased region" description="Low complexity" evidence="4">
    <location>
        <begin position="299"/>
        <end position="309"/>
    </location>
</feature>
<feature type="compositionally biased region" description="Basic and acidic residues" evidence="4">
    <location>
        <begin position="562"/>
        <end position="581"/>
    </location>
</feature>
<protein>
    <submittedName>
        <fullName evidence="5">Uncharacterized protein</fullName>
    </submittedName>
</protein>
<reference evidence="5" key="2">
    <citation type="journal article" date="2022" name="Elife">
        <title>Obligate sexual reproduction of a homothallic fungus closely related to the Cryptococcus pathogenic species complex.</title>
        <authorList>
            <person name="Passer A.R."/>
            <person name="Clancey S.A."/>
            <person name="Shea T."/>
            <person name="David-Palma M."/>
            <person name="Averette A.F."/>
            <person name="Boekhout T."/>
            <person name="Porcel B.M."/>
            <person name="Nowrousian M."/>
            <person name="Cuomo C.A."/>
            <person name="Sun S."/>
            <person name="Heitman J."/>
            <person name="Coelho M.A."/>
        </authorList>
    </citation>
    <scope>NUCLEOTIDE SEQUENCE</scope>
    <source>
        <strain evidence="5">CBS 7841</strain>
    </source>
</reference>
<dbReference type="GO" id="GO:0005085">
    <property type="term" value="F:guanyl-nucleotide exchange factor activity"/>
    <property type="evidence" value="ECO:0007669"/>
    <property type="project" value="UniProtKB-KW"/>
</dbReference>
<dbReference type="PANTHER" id="PTHR12425:SF5">
    <property type="entry name" value="SYNEMBRYN"/>
    <property type="match status" value="1"/>
</dbReference>
<reference evidence="5" key="3">
    <citation type="submission" date="2024-01" db="EMBL/GenBank/DDBJ databases">
        <authorList>
            <person name="Coelho M.A."/>
            <person name="David-Palma M."/>
            <person name="Shea T."/>
            <person name="Sun S."/>
            <person name="Cuomo C.A."/>
            <person name="Heitman J."/>
        </authorList>
    </citation>
    <scope>NUCLEOTIDE SEQUENCE</scope>
    <source>
        <strain evidence="5">CBS 7841</strain>
    </source>
</reference>
<feature type="compositionally biased region" description="Polar residues" evidence="4">
    <location>
        <begin position="289"/>
        <end position="298"/>
    </location>
</feature>
<dbReference type="AlphaFoldDB" id="A0AAJ8JX18"/>
<feature type="region of interest" description="Disordered" evidence="4">
    <location>
        <begin position="537"/>
        <end position="556"/>
    </location>
</feature>
<feature type="compositionally biased region" description="Basic and acidic residues" evidence="4">
    <location>
        <begin position="590"/>
        <end position="606"/>
    </location>
</feature>
<organism evidence="5 6">
    <name type="scientific">Cryptococcus depauperatus CBS 7841</name>
    <dbReference type="NCBI Taxonomy" id="1295531"/>
    <lineage>
        <taxon>Eukaryota</taxon>
        <taxon>Fungi</taxon>
        <taxon>Dikarya</taxon>
        <taxon>Basidiomycota</taxon>
        <taxon>Agaricomycotina</taxon>
        <taxon>Tremellomycetes</taxon>
        <taxon>Tremellales</taxon>
        <taxon>Cryptococcaceae</taxon>
        <taxon>Cryptococcus</taxon>
    </lineage>
</organism>
<accession>A0AAJ8JX18</accession>
<dbReference type="PANTHER" id="PTHR12425">
    <property type="entry name" value="SYNEMBRYN"/>
    <property type="match status" value="1"/>
</dbReference>